<dbReference type="RefSeq" id="WP_135987196.1">
    <property type="nucleotide sequence ID" value="NZ_JAASQM010000003.1"/>
</dbReference>
<feature type="region of interest" description="Disordered" evidence="1">
    <location>
        <begin position="1"/>
        <end position="24"/>
    </location>
</feature>
<sequence length="91" mass="9718">MPRDTHRAPLSGCPDFDSGGNQAAGIQDMTSARGVKHAAIYTRNSTGESLDHEHDNGVFRAPPLARQVDAFAHPIHVALPSCGSSARRRAE</sequence>
<dbReference type="AlphaFoldDB" id="A0A4V3QVD6"/>
<evidence type="ECO:0000256" key="1">
    <source>
        <dbReference type="SAM" id="MobiDB-lite"/>
    </source>
</evidence>
<proteinExistence type="predicted"/>
<keyword evidence="3" id="KW-1185">Reference proteome</keyword>
<evidence type="ECO:0000313" key="3">
    <source>
        <dbReference type="Proteomes" id="UP000309848"/>
    </source>
</evidence>
<reference evidence="2 3" key="1">
    <citation type="submission" date="2019-04" db="EMBL/GenBank/DDBJ databases">
        <title>Sphingomonas psychrotolerans sp. nov., isolated from soil in the Tianshan Mountains, Xinjiang, China.</title>
        <authorList>
            <person name="Luo Y."/>
            <person name="Sheng H."/>
        </authorList>
    </citation>
    <scope>NUCLEOTIDE SEQUENCE [LARGE SCALE GENOMIC DNA]</scope>
    <source>
        <strain evidence="2 3">KIS18-15</strain>
    </source>
</reference>
<name>A0A4V3QVD6_9SPHN</name>
<accession>A0A4V3QVD6</accession>
<dbReference type="EMBL" id="SRXU01000010">
    <property type="protein sequence ID" value="TGX38292.1"/>
    <property type="molecule type" value="Genomic_DNA"/>
</dbReference>
<protein>
    <submittedName>
        <fullName evidence="2">Uncharacterized protein</fullName>
    </submittedName>
</protein>
<dbReference type="Proteomes" id="UP000309848">
    <property type="component" value="Unassembled WGS sequence"/>
</dbReference>
<comment type="caution">
    <text evidence="2">The sequence shown here is derived from an EMBL/GenBank/DDBJ whole genome shotgun (WGS) entry which is preliminary data.</text>
</comment>
<organism evidence="2 3">
    <name type="scientific">Sphingomonas naasensis</name>
    <dbReference type="NCBI Taxonomy" id="1344951"/>
    <lineage>
        <taxon>Bacteria</taxon>
        <taxon>Pseudomonadati</taxon>
        <taxon>Pseudomonadota</taxon>
        <taxon>Alphaproteobacteria</taxon>
        <taxon>Sphingomonadales</taxon>
        <taxon>Sphingomonadaceae</taxon>
        <taxon>Sphingomonas</taxon>
    </lineage>
</organism>
<evidence type="ECO:0000313" key="2">
    <source>
        <dbReference type="EMBL" id="TGX38292.1"/>
    </source>
</evidence>
<gene>
    <name evidence="2" type="ORF">E5A74_18910</name>
</gene>